<comment type="similarity">
    <text evidence="2">Belongs to the transketolase family.</text>
</comment>
<dbReference type="PANTHER" id="PTHR43825:SF1">
    <property type="entry name" value="TRANSKETOLASE-LIKE PYRIMIDINE-BINDING DOMAIN-CONTAINING PROTEIN"/>
    <property type="match status" value="1"/>
</dbReference>
<dbReference type="Proteomes" id="UP000577419">
    <property type="component" value="Unassembled WGS sequence"/>
</dbReference>
<dbReference type="FunFam" id="3.40.50.970:FF:000129">
    <property type="entry name" value="Transketolase"/>
    <property type="match status" value="1"/>
</dbReference>
<name>A0A7J4IX29_9ARCH</name>
<dbReference type="SUPFAM" id="SSF52518">
    <property type="entry name" value="Thiamin diphosphate-binding fold (THDP-binding)"/>
    <property type="match status" value="1"/>
</dbReference>
<dbReference type="InterPro" id="IPR005475">
    <property type="entry name" value="Transketolase-like_Pyr-bd"/>
</dbReference>
<evidence type="ECO:0000313" key="5">
    <source>
        <dbReference type="EMBL" id="HIH08815.1"/>
    </source>
</evidence>
<dbReference type="InterPro" id="IPR051157">
    <property type="entry name" value="PDH/Transketolase"/>
</dbReference>
<evidence type="ECO:0000256" key="1">
    <source>
        <dbReference type="ARBA" id="ARBA00001964"/>
    </source>
</evidence>
<evidence type="ECO:0000313" key="6">
    <source>
        <dbReference type="Proteomes" id="UP000577419"/>
    </source>
</evidence>
<gene>
    <name evidence="5" type="ORF">HA237_05610</name>
</gene>
<comment type="caution">
    <text evidence="5">The sequence shown here is derived from an EMBL/GenBank/DDBJ whole genome shotgun (WGS) entry which is preliminary data.</text>
</comment>
<dbReference type="PANTHER" id="PTHR43825">
    <property type="entry name" value="PYRUVATE DEHYDROGENASE E1 COMPONENT"/>
    <property type="match status" value="1"/>
</dbReference>
<dbReference type="Gene3D" id="3.40.50.920">
    <property type="match status" value="1"/>
</dbReference>
<reference evidence="6" key="1">
    <citation type="journal article" date="2020" name="bioRxiv">
        <title>A rank-normalized archaeal taxonomy based on genome phylogeny resolves widespread incomplete and uneven classifications.</title>
        <authorList>
            <person name="Rinke C."/>
            <person name="Chuvochina M."/>
            <person name="Mussig A.J."/>
            <person name="Chaumeil P.-A."/>
            <person name="Waite D.W."/>
            <person name="Whitman W.B."/>
            <person name="Parks D.H."/>
            <person name="Hugenholtz P."/>
        </authorList>
    </citation>
    <scope>NUCLEOTIDE SEQUENCE [LARGE SCALE GENOMIC DNA]</scope>
</reference>
<accession>A0A7J4IX29</accession>
<dbReference type="GO" id="GO:0044272">
    <property type="term" value="P:sulfur compound biosynthetic process"/>
    <property type="evidence" value="ECO:0007669"/>
    <property type="project" value="UniProtKB-ARBA"/>
</dbReference>
<dbReference type="EMBL" id="DUFG01000027">
    <property type="protein sequence ID" value="HIH08815.1"/>
    <property type="molecule type" value="Genomic_DNA"/>
</dbReference>
<proteinExistence type="inferred from homology"/>
<evidence type="ECO:0000256" key="2">
    <source>
        <dbReference type="ARBA" id="ARBA00007131"/>
    </source>
</evidence>
<dbReference type="Pfam" id="PF02779">
    <property type="entry name" value="Transket_pyr"/>
    <property type="match status" value="1"/>
</dbReference>
<dbReference type="SUPFAM" id="SSF52922">
    <property type="entry name" value="TK C-terminal domain-like"/>
    <property type="match status" value="1"/>
</dbReference>
<evidence type="ECO:0000259" key="4">
    <source>
        <dbReference type="SMART" id="SM00861"/>
    </source>
</evidence>
<protein>
    <submittedName>
        <fullName evidence="5">Transketolase family protein</fullName>
    </submittedName>
</protein>
<feature type="domain" description="Transketolase-like pyrimidine-binding" evidence="4">
    <location>
        <begin position="5"/>
        <end position="170"/>
    </location>
</feature>
<keyword evidence="3" id="KW-0786">Thiamine pyrophosphate</keyword>
<dbReference type="SMART" id="SM00861">
    <property type="entry name" value="Transket_pyr"/>
    <property type="match status" value="1"/>
</dbReference>
<dbReference type="InterPro" id="IPR009014">
    <property type="entry name" value="Transketo_C/PFOR_II"/>
</dbReference>
<dbReference type="GO" id="GO:0006082">
    <property type="term" value="P:organic acid metabolic process"/>
    <property type="evidence" value="ECO:0007669"/>
    <property type="project" value="UniProtKB-ARBA"/>
</dbReference>
<sequence length="311" mass="33357">MVQMIATRDGYGKALVELGQKNHEVVVLDADLAKSTKSIEFGKKFPERFWYTGISEADTIGMAAGLATCGKVAFASSFAVFITNRCYDQIRMSVAYSNTNVKIVGSHGGLLTGADGPSAQAILDVALMRTMPNMVVTVAADFVEAQKITHAIAEHKGPCYLRTTREPRPVIFDDSYEFRIGKGAVVVEGNDVSLIACGPILNEAIQASAVLKKQGISASVVNMPSIKPLDEKLVVQQAKKTGRVLTIEDHVINGGLGSAVAEALGEHFPARMQRVGVQNVFAESGSPKELYGKYGLDAEAIVKKAKNLLRE</sequence>
<organism evidence="5 6">
    <name type="scientific">Candidatus Iainarchaeum sp</name>
    <dbReference type="NCBI Taxonomy" id="3101447"/>
    <lineage>
        <taxon>Archaea</taxon>
        <taxon>Candidatus Iainarchaeota</taxon>
        <taxon>Candidatus Iainarchaeia</taxon>
        <taxon>Candidatus Iainarchaeales</taxon>
        <taxon>Candidatus Iainarchaeaceae</taxon>
        <taxon>Candidatus Iainarchaeum</taxon>
    </lineage>
</organism>
<dbReference type="CDD" id="cd07033">
    <property type="entry name" value="TPP_PYR_DXS_TK_like"/>
    <property type="match status" value="1"/>
</dbReference>
<evidence type="ECO:0000256" key="3">
    <source>
        <dbReference type="ARBA" id="ARBA00023052"/>
    </source>
</evidence>
<dbReference type="AlphaFoldDB" id="A0A7J4IX29"/>
<dbReference type="InterPro" id="IPR029061">
    <property type="entry name" value="THDP-binding"/>
</dbReference>
<dbReference type="Pfam" id="PF02780">
    <property type="entry name" value="Transketolase_C"/>
    <property type="match status" value="1"/>
</dbReference>
<dbReference type="Gene3D" id="3.40.50.970">
    <property type="match status" value="1"/>
</dbReference>
<comment type="cofactor">
    <cofactor evidence="1">
        <name>thiamine diphosphate</name>
        <dbReference type="ChEBI" id="CHEBI:58937"/>
    </cofactor>
</comment>
<dbReference type="InterPro" id="IPR033248">
    <property type="entry name" value="Transketolase_C"/>
</dbReference>